<evidence type="ECO:0000313" key="7">
    <source>
        <dbReference type="Proteomes" id="UP000094472"/>
    </source>
</evidence>
<keyword evidence="2 4" id="KW-0732">Signal</keyword>
<evidence type="ECO:0000256" key="3">
    <source>
        <dbReference type="SAM" id="MobiDB-lite"/>
    </source>
</evidence>
<accession>A0A1E3W7A3</accession>
<dbReference type="Pfam" id="PF09375">
    <property type="entry name" value="Peptidase_M75"/>
    <property type="match status" value="1"/>
</dbReference>
<dbReference type="InterPro" id="IPR034984">
    <property type="entry name" value="Imelysin-like_IPPA"/>
</dbReference>
<feature type="domain" description="Imelysin-like" evidence="5">
    <location>
        <begin position="39"/>
        <end position="276"/>
    </location>
</feature>
<dbReference type="InterPro" id="IPR018976">
    <property type="entry name" value="Imelysin-like"/>
</dbReference>
<keyword evidence="7" id="KW-1185">Reference proteome</keyword>
<evidence type="ECO:0000256" key="4">
    <source>
        <dbReference type="SAM" id="SignalP"/>
    </source>
</evidence>
<proteinExistence type="predicted"/>
<reference evidence="6 7" key="1">
    <citation type="journal article" date="2016" name="Environ. Microbiol.">
        <title>New Methyloceanibacter diversity from North Sea sediments includes methanotroph containing solely the soluble methane monooxygenase.</title>
        <authorList>
            <person name="Vekeman B."/>
            <person name="Kerckhof F.M."/>
            <person name="Cremers G."/>
            <person name="de Vos P."/>
            <person name="Vandamme P."/>
            <person name="Boon N."/>
            <person name="Op den Camp H.J."/>
            <person name="Heylen K."/>
        </authorList>
    </citation>
    <scope>NUCLEOTIDE SEQUENCE [LARGE SCALE GENOMIC DNA]</scope>
    <source>
        <strain evidence="6 7">R-67175</strain>
    </source>
</reference>
<organism evidence="6 7">
    <name type="scientific">Methyloceanibacter superfactus</name>
    <dbReference type="NCBI Taxonomy" id="1774969"/>
    <lineage>
        <taxon>Bacteria</taxon>
        <taxon>Pseudomonadati</taxon>
        <taxon>Pseudomonadota</taxon>
        <taxon>Alphaproteobacteria</taxon>
        <taxon>Hyphomicrobiales</taxon>
        <taxon>Hyphomicrobiaceae</taxon>
        <taxon>Methyloceanibacter</taxon>
    </lineage>
</organism>
<evidence type="ECO:0000256" key="1">
    <source>
        <dbReference type="ARBA" id="ARBA00004196"/>
    </source>
</evidence>
<dbReference type="CDD" id="cd14659">
    <property type="entry name" value="Imelysin-like_IPPA"/>
    <property type="match status" value="1"/>
</dbReference>
<dbReference type="Gene3D" id="1.20.1420.20">
    <property type="entry name" value="M75 peptidase, HXXE motif"/>
    <property type="match status" value="1"/>
</dbReference>
<feature type="signal peptide" evidence="4">
    <location>
        <begin position="1"/>
        <end position="23"/>
    </location>
</feature>
<protein>
    <recommendedName>
        <fullName evidence="5">Imelysin-like domain-containing protein</fullName>
    </recommendedName>
</protein>
<gene>
    <name evidence="6" type="ORF">AUC69_05320</name>
</gene>
<dbReference type="AlphaFoldDB" id="A0A1E3W7A3"/>
<dbReference type="STRING" id="1774969.AUC69_05320"/>
<comment type="caution">
    <text evidence="6">The sequence shown here is derived from an EMBL/GenBank/DDBJ whole genome shotgun (WGS) entry which is preliminary data.</text>
</comment>
<evidence type="ECO:0000259" key="5">
    <source>
        <dbReference type="Pfam" id="PF09375"/>
    </source>
</evidence>
<feature type="compositionally biased region" description="Low complexity" evidence="3">
    <location>
        <begin position="292"/>
        <end position="304"/>
    </location>
</feature>
<comment type="subcellular location">
    <subcellularLocation>
        <location evidence="1">Cell envelope</location>
    </subcellularLocation>
</comment>
<dbReference type="EMBL" id="LPWF01000004">
    <property type="protein sequence ID" value="ODS01683.1"/>
    <property type="molecule type" value="Genomic_DNA"/>
</dbReference>
<feature type="chain" id="PRO_5009139046" description="Imelysin-like domain-containing protein" evidence="4">
    <location>
        <begin position="24"/>
        <end position="333"/>
    </location>
</feature>
<dbReference type="GO" id="GO:0030313">
    <property type="term" value="C:cell envelope"/>
    <property type="evidence" value="ECO:0007669"/>
    <property type="project" value="UniProtKB-SubCell"/>
</dbReference>
<feature type="region of interest" description="Disordered" evidence="3">
    <location>
        <begin position="281"/>
        <end position="304"/>
    </location>
</feature>
<evidence type="ECO:0000313" key="6">
    <source>
        <dbReference type="EMBL" id="ODS01683.1"/>
    </source>
</evidence>
<dbReference type="InterPro" id="IPR038352">
    <property type="entry name" value="Imelysin_sf"/>
</dbReference>
<dbReference type="Proteomes" id="UP000094472">
    <property type="component" value="Unassembled WGS sequence"/>
</dbReference>
<evidence type="ECO:0000256" key="2">
    <source>
        <dbReference type="ARBA" id="ARBA00022729"/>
    </source>
</evidence>
<name>A0A1E3W7A3_9HYPH</name>
<sequence length="333" mass="35816">MGPMRPLLLAAVLLCAGLPSAHAEADHGAIARAALDNVIRPGYDALTVSTGRLKDKAEALCAAPSAAALTDAKEAFAATVESWSKVEIFRFGPINKEHRYERMFYWPDPKGIGLRQVKAALAKNDETVTQADMLVGKSVALQGLPALEYLLYGDGAETLARGDPEVGFRCSFAASVATNVDRIARGVAEEWRDGAEYSKLFLSPGPDDPLYRAPKDVTLELYKAFTSGIELVRDQKLGKPLGTSAETARPRLAAFWRSGLTFPNMVGNLEASARSLPRAALPASLPRNRPASNSRSCSTSTVSSTCFVPPMSRSPRPCAIRHSATNWKPCVSR</sequence>